<reference evidence="2 3" key="1">
    <citation type="submission" date="2019-03" db="EMBL/GenBank/DDBJ databases">
        <title>Genomic Encyclopedia of Type Strains, Phase IV (KMG-IV): sequencing the most valuable type-strain genomes for metagenomic binning, comparative biology and taxonomic classification.</title>
        <authorList>
            <person name="Goeker M."/>
        </authorList>
    </citation>
    <scope>NUCLEOTIDE SEQUENCE [LARGE SCALE GENOMIC DNA]</scope>
    <source>
        <strain evidence="2 3">DSM 23344</strain>
    </source>
</reference>
<dbReference type="Pfam" id="PF03692">
    <property type="entry name" value="CxxCxxCC"/>
    <property type="match status" value="1"/>
</dbReference>
<dbReference type="InterPro" id="IPR005358">
    <property type="entry name" value="Puta_zinc/iron-chelating_dom"/>
</dbReference>
<comment type="similarity">
    <text evidence="1">Belongs to the UPF0260 family.</text>
</comment>
<dbReference type="PANTHER" id="PTHR37421">
    <property type="entry name" value="UPF0260 PROTEIN YCGN"/>
    <property type="match status" value="1"/>
</dbReference>
<dbReference type="InterPro" id="IPR008228">
    <property type="entry name" value="UCP006173"/>
</dbReference>
<sequence>MNDSWWNRLTLSQLSAEQWERLCDGCGQCCLHVLEDEETGDFARTTVHCRYLDATACRCTDYVNRLRNVPSCVALTPTAAAQYDWLPPTCAYRLRAAELPLPDWHPLETGDPDSVHRAGISVRGRIISEEFVPEDHMEDYVLHWVEQGD</sequence>
<dbReference type="HAMAP" id="MF_00676">
    <property type="entry name" value="UPF0260"/>
    <property type="match status" value="1"/>
</dbReference>
<dbReference type="NCBIfam" id="NF003501">
    <property type="entry name" value="PRK05170.1-5"/>
    <property type="match status" value="1"/>
</dbReference>
<evidence type="ECO:0000256" key="1">
    <source>
        <dbReference type="HAMAP-Rule" id="MF_00676"/>
    </source>
</evidence>
<accession>A0A4R2KSJ0</accession>
<dbReference type="NCBIfam" id="NF003507">
    <property type="entry name" value="PRK05170.2-5"/>
    <property type="match status" value="1"/>
</dbReference>
<protein>
    <recommendedName>
        <fullName evidence="1">UPF0260 protein EV688_107119</fullName>
    </recommendedName>
</protein>
<dbReference type="PANTHER" id="PTHR37421:SF1">
    <property type="entry name" value="UPF0260 PROTEIN YCGN"/>
    <property type="match status" value="1"/>
</dbReference>
<organism evidence="2 3">
    <name type="scientific">Chromatocurvus halotolerans</name>
    <dbReference type="NCBI Taxonomy" id="1132028"/>
    <lineage>
        <taxon>Bacteria</taxon>
        <taxon>Pseudomonadati</taxon>
        <taxon>Pseudomonadota</taxon>
        <taxon>Gammaproteobacteria</taxon>
        <taxon>Cellvibrionales</taxon>
        <taxon>Halieaceae</taxon>
        <taxon>Chromatocurvus</taxon>
    </lineage>
</organism>
<dbReference type="Proteomes" id="UP000294980">
    <property type="component" value="Unassembled WGS sequence"/>
</dbReference>
<proteinExistence type="inferred from homology"/>
<evidence type="ECO:0000313" key="3">
    <source>
        <dbReference type="Proteomes" id="UP000294980"/>
    </source>
</evidence>
<name>A0A4R2KSJ0_9GAMM</name>
<gene>
    <name evidence="2" type="ORF">EV688_107119</name>
</gene>
<comment type="caution">
    <text evidence="2">The sequence shown here is derived from an EMBL/GenBank/DDBJ whole genome shotgun (WGS) entry which is preliminary data.</text>
</comment>
<dbReference type="OrthoDB" id="9786855at2"/>
<keyword evidence="3" id="KW-1185">Reference proteome</keyword>
<dbReference type="EMBL" id="SLWX01000007">
    <property type="protein sequence ID" value="TCO75697.1"/>
    <property type="molecule type" value="Genomic_DNA"/>
</dbReference>
<evidence type="ECO:0000313" key="2">
    <source>
        <dbReference type="EMBL" id="TCO75697.1"/>
    </source>
</evidence>
<dbReference type="RefSeq" id="WP_117317766.1">
    <property type="nucleotide sequence ID" value="NZ_QQSW01000009.1"/>
</dbReference>
<dbReference type="PIRSF" id="PIRSF006173">
    <property type="entry name" value="UCP006173"/>
    <property type="match status" value="1"/>
</dbReference>
<dbReference type="AlphaFoldDB" id="A0A4R2KSJ0"/>